<feature type="domain" description="Amino acid transporter transmembrane" evidence="7">
    <location>
        <begin position="237"/>
        <end position="410"/>
    </location>
</feature>
<feature type="transmembrane region" description="Helical" evidence="6">
    <location>
        <begin position="23"/>
        <end position="43"/>
    </location>
</feature>
<evidence type="ECO:0000256" key="3">
    <source>
        <dbReference type="ARBA" id="ARBA00022989"/>
    </source>
</evidence>
<evidence type="ECO:0000256" key="6">
    <source>
        <dbReference type="SAM" id="Phobius"/>
    </source>
</evidence>
<dbReference type="EMBL" id="BLXT01003558">
    <property type="protein sequence ID" value="GFO02085.1"/>
    <property type="molecule type" value="Genomic_DNA"/>
</dbReference>
<feature type="transmembrane region" description="Helical" evidence="6">
    <location>
        <begin position="335"/>
        <end position="358"/>
    </location>
</feature>
<dbReference type="PANTHER" id="PTHR22950">
    <property type="entry name" value="AMINO ACID TRANSPORTER"/>
    <property type="match status" value="1"/>
</dbReference>
<comment type="subcellular location">
    <subcellularLocation>
        <location evidence="1">Membrane</location>
        <topology evidence="1">Multi-pass membrane protein</topology>
    </subcellularLocation>
</comment>
<accession>A0AAV4A5G2</accession>
<proteinExistence type="predicted"/>
<evidence type="ECO:0000256" key="1">
    <source>
        <dbReference type="ARBA" id="ARBA00004141"/>
    </source>
</evidence>
<feature type="transmembrane region" description="Helical" evidence="6">
    <location>
        <begin position="262"/>
        <end position="283"/>
    </location>
</feature>
<feature type="region of interest" description="Disordered" evidence="5">
    <location>
        <begin position="62"/>
        <end position="81"/>
    </location>
</feature>
<keyword evidence="3 6" id="KW-1133">Transmembrane helix</keyword>
<feature type="transmembrane region" description="Helical" evidence="6">
    <location>
        <begin position="101"/>
        <end position="129"/>
    </location>
</feature>
<keyword evidence="9" id="KW-1185">Reference proteome</keyword>
<dbReference type="AlphaFoldDB" id="A0AAV4A5G2"/>
<feature type="transmembrane region" description="Helical" evidence="6">
    <location>
        <begin position="378"/>
        <end position="408"/>
    </location>
</feature>
<evidence type="ECO:0000313" key="8">
    <source>
        <dbReference type="EMBL" id="GFO02085.1"/>
    </source>
</evidence>
<evidence type="ECO:0000256" key="5">
    <source>
        <dbReference type="SAM" id="MobiDB-lite"/>
    </source>
</evidence>
<keyword evidence="2 6" id="KW-0812">Transmembrane</keyword>
<dbReference type="GO" id="GO:0005774">
    <property type="term" value="C:vacuolar membrane"/>
    <property type="evidence" value="ECO:0007669"/>
    <property type="project" value="TreeGrafter"/>
</dbReference>
<comment type="caution">
    <text evidence="8">The sequence shown here is derived from an EMBL/GenBank/DDBJ whole genome shotgun (WGS) entry which is preliminary data.</text>
</comment>
<organism evidence="8 9">
    <name type="scientific">Plakobranchus ocellatus</name>
    <dbReference type="NCBI Taxonomy" id="259542"/>
    <lineage>
        <taxon>Eukaryota</taxon>
        <taxon>Metazoa</taxon>
        <taxon>Spiralia</taxon>
        <taxon>Lophotrochozoa</taxon>
        <taxon>Mollusca</taxon>
        <taxon>Gastropoda</taxon>
        <taxon>Heterobranchia</taxon>
        <taxon>Euthyneura</taxon>
        <taxon>Panpulmonata</taxon>
        <taxon>Sacoglossa</taxon>
        <taxon>Placobranchoidea</taxon>
        <taxon>Plakobranchidae</taxon>
        <taxon>Plakobranchus</taxon>
    </lineage>
</organism>
<name>A0AAV4A5G2_9GAST</name>
<feature type="domain" description="Amino acid transporter transmembrane" evidence="7">
    <location>
        <begin position="87"/>
        <end position="140"/>
    </location>
</feature>
<gene>
    <name evidence="8" type="ORF">PoB_002859000</name>
</gene>
<keyword evidence="4 6" id="KW-0472">Membrane</keyword>
<protein>
    <submittedName>
        <fullName evidence="8">Proton-coupled amino acid transporter 4</fullName>
    </submittedName>
</protein>
<dbReference type="InterPro" id="IPR013057">
    <property type="entry name" value="AA_transpt_TM"/>
</dbReference>
<sequence length="460" mass="49733">MPKQASSAPKFGFCVYSSSTSKLGLIGLFAIAFVTDHCCHLIVKCKYFAIQQLLKEKNGQQFDPIKEDDDSSESEDEDESGISREYKHLQRSFTYGAVGKVAFGGFGLFIVNACLVFTQFGFCVSYFIFVGNTIHSNFPYTNPNTTAKMDMFPLFNSTSPNLSTLLPAGDIYAPEIVRDNASVVQLNVTGKPIADDLMLSSYNEKASSLFGQEGEGDFIASISAVNLTTAAVSTGPSLTLLVISPLPIFIAFAFLRDVRHLGAVSVGADVAIFIGCAVTLIYIAVGYEKSDSWQEYNWDGLPVFFGMVTAAFEGIGTIIPIESSMEGNRHNYSKFLHGAILILATVLTVFGVLGYLRYGSETAQMLNANIPAQSVTGLSLDVLLCVGVILTFPLQIFPVIEIVEIYLFGYGRVFGPKRSINPDMSESPDSSDSDQSALLPKEKKSKSADPVAPTGVPPQV</sequence>
<evidence type="ECO:0000256" key="4">
    <source>
        <dbReference type="ARBA" id="ARBA00023136"/>
    </source>
</evidence>
<feature type="transmembrane region" description="Helical" evidence="6">
    <location>
        <begin position="303"/>
        <end position="323"/>
    </location>
</feature>
<feature type="transmembrane region" description="Helical" evidence="6">
    <location>
        <begin position="237"/>
        <end position="255"/>
    </location>
</feature>
<feature type="region of interest" description="Disordered" evidence="5">
    <location>
        <begin position="421"/>
        <end position="460"/>
    </location>
</feature>
<evidence type="ECO:0000256" key="2">
    <source>
        <dbReference type="ARBA" id="ARBA00022692"/>
    </source>
</evidence>
<evidence type="ECO:0000313" key="9">
    <source>
        <dbReference type="Proteomes" id="UP000735302"/>
    </source>
</evidence>
<feature type="compositionally biased region" description="Acidic residues" evidence="5">
    <location>
        <begin position="66"/>
        <end position="80"/>
    </location>
</feature>
<dbReference type="PANTHER" id="PTHR22950:SF700">
    <property type="entry name" value="AMINO ACID TRANSPORTER TRANSMEMBRANE DOMAIN-CONTAINING PROTEIN"/>
    <property type="match status" value="1"/>
</dbReference>
<evidence type="ECO:0000259" key="7">
    <source>
        <dbReference type="Pfam" id="PF01490"/>
    </source>
</evidence>
<reference evidence="8 9" key="1">
    <citation type="journal article" date="2021" name="Elife">
        <title>Chloroplast acquisition without the gene transfer in kleptoplastic sea slugs, Plakobranchus ocellatus.</title>
        <authorList>
            <person name="Maeda T."/>
            <person name="Takahashi S."/>
            <person name="Yoshida T."/>
            <person name="Shimamura S."/>
            <person name="Takaki Y."/>
            <person name="Nagai Y."/>
            <person name="Toyoda A."/>
            <person name="Suzuki Y."/>
            <person name="Arimoto A."/>
            <person name="Ishii H."/>
            <person name="Satoh N."/>
            <person name="Nishiyama T."/>
            <person name="Hasebe M."/>
            <person name="Maruyama T."/>
            <person name="Minagawa J."/>
            <person name="Obokata J."/>
            <person name="Shigenobu S."/>
        </authorList>
    </citation>
    <scope>NUCLEOTIDE SEQUENCE [LARGE SCALE GENOMIC DNA]</scope>
</reference>
<dbReference type="Pfam" id="PF01490">
    <property type="entry name" value="Aa_trans"/>
    <property type="match status" value="2"/>
</dbReference>
<feature type="compositionally biased region" description="Low complexity" evidence="5">
    <location>
        <begin position="423"/>
        <end position="436"/>
    </location>
</feature>
<dbReference type="Proteomes" id="UP000735302">
    <property type="component" value="Unassembled WGS sequence"/>
</dbReference>
<dbReference type="GO" id="GO:0015179">
    <property type="term" value="F:L-amino acid transmembrane transporter activity"/>
    <property type="evidence" value="ECO:0007669"/>
    <property type="project" value="TreeGrafter"/>
</dbReference>